<dbReference type="GO" id="GO:0007051">
    <property type="term" value="P:spindle organization"/>
    <property type="evidence" value="ECO:0007669"/>
    <property type="project" value="TreeGrafter"/>
</dbReference>
<evidence type="ECO:0000256" key="4">
    <source>
        <dbReference type="ARBA" id="ARBA00022860"/>
    </source>
</evidence>
<dbReference type="SUPFAM" id="SSF52540">
    <property type="entry name" value="P-loop containing nucleoside triphosphate hydrolases"/>
    <property type="match status" value="1"/>
</dbReference>
<dbReference type="VEuPathDB" id="FungiDB:H310_02200"/>
<evidence type="ECO:0000256" key="2">
    <source>
        <dbReference type="ARBA" id="ARBA00022490"/>
    </source>
</evidence>
<name>A0A024UN76_9STRA</name>
<feature type="compositionally biased region" description="Basic and acidic residues" evidence="6">
    <location>
        <begin position="12"/>
        <end position="23"/>
    </location>
</feature>
<dbReference type="OrthoDB" id="2148418at2759"/>
<feature type="region of interest" description="Disordered" evidence="6">
    <location>
        <begin position="1"/>
        <end position="103"/>
    </location>
</feature>
<dbReference type="InterPro" id="IPR051185">
    <property type="entry name" value="ASPM"/>
</dbReference>
<gene>
    <name evidence="7" type="ORF">H310_02200</name>
</gene>
<keyword evidence="5" id="KW-0175">Coiled coil</keyword>
<sequence length="1644" mass="185678">MKGTSAQNVELSKGEGDPTDSHETNNTMTTGHLARRASHIVPTTIPGSHSRKNSTTSPTPRLKKRTSIIPNDDLTTLPLLELPPSSSRSAASSPPSGGARSTWITPRLHDELMNNDGTSNKSSGTLGLEKSLELLEKILTEGISPTKDHAPRYATPPVMASAPKSPPLRLGDTERKPSIQSLASPRRIEELYDTITILRQELDMEKAQNRAHESGTAGSTAYSMDGGSDNYYSALGRNAELHIRARKFESAANSMREDLEASKLDQKKTLDQVNSREEKLRNVIKKNKCLMAEYEVLKDQYVEEKVKSVEVYRTMALEKKRHDTAREEMEAANNQLRKQHDELKSQLQALTVAHATEVKGLQATLETTQAERDRLVLCVAETRHRFKAYKDREAKAAVAARDQVTESMQLEHAIRIEKFQNEIRQLRDKVTQLEQSNQLLKREPHLSPLELTQRRHQLLNTITTQEADLIAMSTRVQELETMLAFAKSQQEQQAGMLRTAQEAMANMLHDREVQAFEHLSWHAPPRTPSTPPLIPSSQVATQNSVFPMKSPASPSPQLTPRAPASAPSPRVQQTKRKGQFRKADAPQSLTPAPPPTTSPAPSTPTSPNDQNLTVSSWKQEVRGLTEKVEEYKAMIVSLSSEIDKLKTERKKVTVQKQTEMHDKHQAEIEAIQRQLVEAKLNEKHLAEALETYRNQEANKAAQLIQIKTRGAVARYKLKAKLKATRILQAQLRGFAARKRTNLRRPSVVSVRDERRMQSAPVKVTDTTDVYVEFLAVPPCVKLELWIHNQLLTKYIPNRSIPLYVANGAKLLDKGRNELQVALADLVTYDASSHLLTLPFLPPEDLVAKAQAKAAEKIQARAKGFMVRRSLFEDNKRRQGAAAVIQSHTKGYFARKTYSRKSKAVVQIQAQAKGFIVRRRYQHQKEALEKIQATAKGSLERRAYEHKRASIAKIQAQSKGYLARKTYEAKREAAVRIQATAKGRIRRLSYVDYQEKSRAAKSIQARAKGYLTRRDMIDMQESAIKIQSHFKGHFTRQTRRRQAESATRIQSARRAYMEKQAFQFKRQAICKIQAGIKGFYDRQRICLKPRRQRLNEMDERRADHRFRRHVESNLVEFRIHCLDSPPCVKIEALFHKHVYSTFVKYQDINFFVGFGMQLYHENPETLAKTFEPLLSLVPDDGPHGYRVVIKKNWDMMDPVKKVSPSCDQAEHLSVVARAQTIANKMADIELLSAQLRQDIDVPEVAGLETTTDQLVNDPIESKAHIELSEERHGQEIASIKIEQSDGNEDCAKESSDSETDEVDASTPIEIPMWLVSLDMEEENDFKTVLCAVEEDNEHLSPNSSLANLRFSITHGYAMVESVNALPVIYGTCSHDLFDQTILQDACSDHNLRKSFAESWTTNLLKEAAEVWRARHPTRPRRQSTNLDERLLDLNALTCPNQSTKGKCNDGEIVLRVEHHVRTEAADKFTHQPRLDPSNEGRCSNDDAEGAPISNEEHDDNDSTLATGHAPFHEGTLVEPPHSPEKVLASIAIRNVIDNTLRKLSVPCGALATTNWKEYIEDNNGCDWRKEATSTSPIQRFVAQTLRTGMDNVANFNSPRRGSFSLDVYLLDYTTTECVMAQAKLITDIEQELDEDNRLEIQPYQQ</sequence>
<dbReference type="EMBL" id="KI913954">
    <property type="protein sequence ID" value="ETW07759.1"/>
    <property type="molecule type" value="Genomic_DNA"/>
</dbReference>
<keyword evidence="2" id="KW-0963">Cytoplasm</keyword>
<dbReference type="RefSeq" id="XP_008863852.1">
    <property type="nucleotide sequence ID" value="XM_008865630.1"/>
</dbReference>
<dbReference type="InterPro" id="IPR000048">
    <property type="entry name" value="IQ_motif_EF-hand-BS"/>
</dbReference>
<feature type="region of interest" description="Disordered" evidence="6">
    <location>
        <begin position="545"/>
        <end position="615"/>
    </location>
</feature>
<dbReference type="Pfam" id="PF00612">
    <property type="entry name" value="IQ"/>
    <property type="match status" value="5"/>
</dbReference>
<dbReference type="PANTHER" id="PTHR22706:SF1">
    <property type="entry name" value="ASSEMBLY FACTOR FOR SPINDLE MICROTUBULES"/>
    <property type="match status" value="1"/>
</dbReference>
<feature type="compositionally biased region" description="Low complexity" evidence="6">
    <location>
        <begin position="560"/>
        <end position="570"/>
    </location>
</feature>
<feature type="compositionally biased region" description="Low complexity" evidence="6">
    <location>
        <begin position="83"/>
        <end position="101"/>
    </location>
</feature>
<evidence type="ECO:0000256" key="1">
    <source>
        <dbReference type="ARBA" id="ARBA00004496"/>
    </source>
</evidence>
<feature type="compositionally biased region" description="Basic and acidic residues" evidence="6">
    <location>
        <begin position="1463"/>
        <end position="1483"/>
    </location>
</feature>
<dbReference type="PROSITE" id="PS50096">
    <property type="entry name" value="IQ"/>
    <property type="match status" value="11"/>
</dbReference>
<evidence type="ECO:0000313" key="7">
    <source>
        <dbReference type="EMBL" id="ETW07759.1"/>
    </source>
</evidence>
<dbReference type="InterPro" id="IPR027417">
    <property type="entry name" value="P-loop_NTPase"/>
</dbReference>
<feature type="coiled-coil region" evidence="5">
    <location>
        <begin position="409"/>
        <end position="443"/>
    </location>
</feature>
<keyword evidence="3" id="KW-0677">Repeat</keyword>
<accession>A0A024UN76</accession>
<organism evidence="7">
    <name type="scientific">Aphanomyces invadans</name>
    <dbReference type="NCBI Taxonomy" id="157072"/>
    <lineage>
        <taxon>Eukaryota</taxon>
        <taxon>Sar</taxon>
        <taxon>Stramenopiles</taxon>
        <taxon>Oomycota</taxon>
        <taxon>Saprolegniomycetes</taxon>
        <taxon>Saprolegniales</taxon>
        <taxon>Verrucalvaceae</taxon>
        <taxon>Aphanomyces</taxon>
    </lineage>
</organism>
<dbReference type="SMART" id="SM00015">
    <property type="entry name" value="IQ"/>
    <property type="match status" value="10"/>
</dbReference>
<dbReference type="Gene3D" id="1.20.5.190">
    <property type="match status" value="4"/>
</dbReference>
<dbReference type="PANTHER" id="PTHR22706">
    <property type="entry name" value="ASSEMBLY FACTOR FOR SPINDLE MICROTUBULES"/>
    <property type="match status" value="1"/>
</dbReference>
<feature type="region of interest" description="Disordered" evidence="6">
    <location>
        <begin position="1463"/>
        <end position="1521"/>
    </location>
</feature>
<dbReference type="GO" id="GO:0000278">
    <property type="term" value="P:mitotic cell cycle"/>
    <property type="evidence" value="ECO:0007669"/>
    <property type="project" value="TreeGrafter"/>
</dbReference>
<keyword evidence="4" id="KW-0112">Calmodulin-binding</keyword>
<feature type="coiled-coil region" evidence="5">
    <location>
        <begin position="256"/>
        <end position="353"/>
    </location>
</feature>
<evidence type="ECO:0000256" key="3">
    <source>
        <dbReference type="ARBA" id="ARBA00022737"/>
    </source>
</evidence>
<proteinExistence type="predicted"/>
<dbReference type="eggNOG" id="KOG0160">
    <property type="taxonomic scope" value="Eukaryota"/>
</dbReference>
<feature type="compositionally biased region" description="Pro residues" evidence="6">
    <location>
        <begin position="591"/>
        <end position="604"/>
    </location>
</feature>
<feature type="compositionally biased region" description="Polar residues" evidence="6">
    <location>
        <begin position="1"/>
        <end position="10"/>
    </location>
</feature>
<dbReference type="GO" id="GO:0005516">
    <property type="term" value="F:calmodulin binding"/>
    <property type="evidence" value="ECO:0007669"/>
    <property type="project" value="UniProtKB-KW"/>
</dbReference>
<dbReference type="STRING" id="157072.A0A024UN76"/>
<dbReference type="GeneID" id="20079250"/>
<dbReference type="GO" id="GO:0051295">
    <property type="term" value="P:establishment of meiotic spindle localization"/>
    <property type="evidence" value="ECO:0007669"/>
    <property type="project" value="TreeGrafter"/>
</dbReference>
<evidence type="ECO:0000256" key="6">
    <source>
        <dbReference type="SAM" id="MobiDB-lite"/>
    </source>
</evidence>
<feature type="region of interest" description="Disordered" evidence="6">
    <location>
        <begin position="1267"/>
        <end position="1302"/>
    </location>
</feature>
<evidence type="ECO:0000256" key="5">
    <source>
        <dbReference type="SAM" id="Coils"/>
    </source>
</evidence>
<comment type="subcellular location">
    <subcellularLocation>
        <location evidence="1">Cytoplasm</location>
    </subcellularLocation>
</comment>
<dbReference type="GO" id="GO:0000922">
    <property type="term" value="C:spindle pole"/>
    <property type="evidence" value="ECO:0007669"/>
    <property type="project" value="TreeGrafter"/>
</dbReference>
<protein>
    <submittedName>
        <fullName evidence="7">Uncharacterized protein</fullName>
    </submittedName>
</protein>
<reference evidence="7" key="1">
    <citation type="submission" date="2013-12" db="EMBL/GenBank/DDBJ databases">
        <title>The Genome Sequence of Aphanomyces invadans NJM9701.</title>
        <authorList>
            <consortium name="The Broad Institute Genomics Platform"/>
            <person name="Russ C."/>
            <person name="Tyler B."/>
            <person name="van West P."/>
            <person name="Dieguez-Uribeondo J."/>
            <person name="Young S.K."/>
            <person name="Zeng Q."/>
            <person name="Gargeya S."/>
            <person name="Fitzgerald M."/>
            <person name="Abouelleil A."/>
            <person name="Alvarado L."/>
            <person name="Chapman S.B."/>
            <person name="Gainer-Dewar J."/>
            <person name="Goldberg J."/>
            <person name="Griggs A."/>
            <person name="Gujja S."/>
            <person name="Hansen M."/>
            <person name="Howarth C."/>
            <person name="Imamovic A."/>
            <person name="Ireland A."/>
            <person name="Larimer J."/>
            <person name="McCowan C."/>
            <person name="Murphy C."/>
            <person name="Pearson M."/>
            <person name="Poon T.W."/>
            <person name="Priest M."/>
            <person name="Roberts A."/>
            <person name="Saif S."/>
            <person name="Shea T."/>
            <person name="Sykes S."/>
            <person name="Wortman J."/>
            <person name="Nusbaum C."/>
            <person name="Birren B."/>
        </authorList>
    </citation>
    <scope>NUCLEOTIDE SEQUENCE [LARGE SCALE GENOMIC DNA]</scope>
    <source>
        <strain evidence="7">NJM9701</strain>
    </source>
</reference>
<feature type="region of interest" description="Disordered" evidence="6">
    <location>
        <begin position="143"/>
        <end position="175"/>
    </location>
</feature>
<dbReference type="GO" id="GO:0005737">
    <property type="term" value="C:cytoplasm"/>
    <property type="evidence" value="ECO:0007669"/>
    <property type="project" value="UniProtKB-SubCell"/>
</dbReference>